<sequence length="322" mass="35886">MDNFLSLTLTGETPRVTQGKGADFRWRWLGHGLLELTPNAPVDRALILSAGIHGNETAPVEMLDKLLSALYIGSLSLTWRVLVVFGNPQALAAGKRYCHSDMNRMFGRRWQSFAESDETRRARELELSLETFFSYEQARIRWHLDLHTAIRGSHHLRFGILPQRDRPWDTDFLAWLGAAGLEALVFHQAPGGTFTHFSTEHFGALSCTLELGKALPFGQNDLAQFSVTSQALSALLGGLVMPTSSSLPLRYRVVSQITRHSDNFALYMDAQTLNFTAFTKGTLLAEEGDKRVTVTHDVEYVLFPNPAVACGLRAGLMLERLP</sequence>
<dbReference type="NCBIfam" id="TIGR03242">
    <property type="entry name" value="arg_catab_astE"/>
    <property type="match status" value="1"/>
</dbReference>
<dbReference type="FunFam" id="3.40.630.10:FF:000017">
    <property type="entry name" value="Succinylglutamate desuccinylase"/>
    <property type="match status" value="1"/>
</dbReference>
<dbReference type="GO" id="GO:0009017">
    <property type="term" value="F:succinylglutamate desuccinylase activity"/>
    <property type="evidence" value="ECO:0007669"/>
    <property type="project" value="UniProtKB-UniRule"/>
</dbReference>
<evidence type="ECO:0000313" key="10">
    <source>
        <dbReference type="EMBL" id="EDH0569473.1"/>
    </source>
</evidence>
<dbReference type="GO" id="GO:0008270">
    <property type="term" value="F:zinc ion binding"/>
    <property type="evidence" value="ECO:0007669"/>
    <property type="project" value="UniProtKB-UniRule"/>
</dbReference>
<feature type="binding site" evidence="5">
    <location>
        <position position="56"/>
    </location>
    <ligand>
        <name>Zn(2+)</name>
        <dbReference type="ChEBI" id="CHEBI:29105"/>
    </ligand>
</feature>
<dbReference type="AlphaFoldDB" id="A0A2X4TRT7"/>
<dbReference type="Gene3D" id="3.40.630.10">
    <property type="entry name" value="Zn peptidases"/>
    <property type="match status" value="1"/>
</dbReference>
<evidence type="ECO:0000256" key="4">
    <source>
        <dbReference type="ARBA" id="ARBA00022833"/>
    </source>
</evidence>
<comment type="catalytic activity">
    <reaction evidence="5">
        <text>N-succinyl-L-glutamate + H2O = L-glutamate + succinate</text>
        <dbReference type="Rhea" id="RHEA:15169"/>
        <dbReference type="ChEBI" id="CHEBI:15377"/>
        <dbReference type="ChEBI" id="CHEBI:29985"/>
        <dbReference type="ChEBI" id="CHEBI:30031"/>
        <dbReference type="ChEBI" id="CHEBI:58763"/>
        <dbReference type="EC" id="3.5.1.96"/>
    </reaction>
</comment>
<comment type="function">
    <text evidence="5">Transforms N(2)-succinylglutamate into succinate and glutamate.</text>
</comment>
<reference evidence="13 14" key="1">
    <citation type="submission" date="2018-06" db="EMBL/GenBank/DDBJ databases">
        <authorList>
            <consortium name="Pathogen Informatics"/>
            <person name="Doyle S."/>
        </authorList>
    </citation>
    <scope>NUCLEOTIDE SEQUENCE [LARGE SCALE GENOMIC DNA]</scope>
    <source>
        <strain evidence="12 14">NCTC7304</strain>
        <strain evidence="11 13">NCTC7307</strain>
    </source>
</reference>
<dbReference type="EMBL" id="LS483466">
    <property type="protein sequence ID" value="SQI25178.1"/>
    <property type="molecule type" value="Genomic_DNA"/>
</dbReference>
<dbReference type="Pfam" id="PF24827">
    <property type="entry name" value="AstE_AspA_cat"/>
    <property type="match status" value="1"/>
</dbReference>
<protein>
    <recommendedName>
        <fullName evidence="5 6">Succinylglutamate desuccinylase</fullName>
        <ecNumber evidence="5 6">3.5.1.96</ecNumber>
    </recommendedName>
</protein>
<feature type="binding site" evidence="5">
    <location>
        <position position="147"/>
    </location>
    <ligand>
        <name>Zn(2+)</name>
        <dbReference type="ChEBI" id="CHEBI:29105"/>
    </ligand>
</feature>
<dbReference type="GO" id="GO:0019544">
    <property type="term" value="P:L-arginine catabolic process to L-glutamate"/>
    <property type="evidence" value="ECO:0007669"/>
    <property type="project" value="UniProtKB-UniRule"/>
</dbReference>
<accession>A0A2X4TRT7</accession>
<evidence type="ECO:0000313" key="14">
    <source>
        <dbReference type="Proteomes" id="UP000254762"/>
    </source>
</evidence>
<evidence type="ECO:0000256" key="3">
    <source>
        <dbReference type="ARBA" id="ARBA00022801"/>
    </source>
</evidence>
<dbReference type="InterPro" id="IPR050178">
    <property type="entry name" value="AspA/AstE_fam"/>
</dbReference>
<evidence type="ECO:0000259" key="7">
    <source>
        <dbReference type="Pfam" id="PF04952"/>
    </source>
</evidence>
<dbReference type="SUPFAM" id="SSF53187">
    <property type="entry name" value="Zn-dependent exopeptidases"/>
    <property type="match status" value="1"/>
</dbReference>
<dbReference type="HAMAP" id="MF_00767">
    <property type="entry name" value="Arg_catab_AstE"/>
    <property type="match status" value="1"/>
</dbReference>
<dbReference type="EMBL" id="AAMGFJ010000003">
    <property type="protein sequence ID" value="EDH0569473.1"/>
    <property type="molecule type" value="Genomic_DNA"/>
</dbReference>
<proteinExistence type="inferred from homology"/>
<dbReference type="Proteomes" id="UP000248731">
    <property type="component" value="Chromosome 1"/>
</dbReference>
<feature type="domain" description="AstE/AspA barrel-sandwich hybrid" evidence="7">
    <location>
        <begin position="250"/>
        <end position="320"/>
    </location>
</feature>
<evidence type="ECO:0000313" key="12">
    <source>
        <dbReference type="EMBL" id="SUG33607.1"/>
    </source>
</evidence>
<organism evidence="11 13">
    <name type="scientific">Salmonella enterica subsp. arizonae</name>
    <dbReference type="NCBI Taxonomy" id="59203"/>
    <lineage>
        <taxon>Bacteria</taxon>
        <taxon>Pseudomonadati</taxon>
        <taxon>Pseudomonadota</taxon>
        <taxon>Gammaproteobacteria</taxon>
        <taxon>Enterobacterales</taxon>
        <taxon>Enterobacteriaceae</taxon>
        <taxon>Salmonella</taxon>
    </lineage>
</organism>
<name>A0A2X4TRT7_SALER</name>
<evidence type="ECO:0000256" key="5">
    <source>
        <dbReference type="HAMAP-Rule" id="MF_00767"/>
    </source>
</evidence>
<evidence type="ECO:0000313" key="13">
    <source>
        <dbReference type="Proteomes" id="UP000248731"/>
    </source>
</evidence>
<dbReference type="UniPathway" id="UPA00185">
    <property type="reaction ID" value="UER00283"/>
</dbReference>
<dbReference type="CDD" id="cd03855">
    <property type="entry name" value="M14_ASTE"/>
    <property type="match status" value="1"/>
</dbReference>
<keyword evidence="4 5" id="KW-0862">Zinc</keyword>
<dbReference type="NCBIfam" id="NF003706">
    <property type="entry name" value="PRK05324.1"/>
    <property type="match status" value="1"/>
</dbReference>
<comment type="similarity">
    <text evidence="5">Belongs to the AspA/AstE family. Succinylglutamate desuccinylase subfamily.</text>
</comment>
<feature type="domain" description="Succinylglutamate desuccinylase/Aspartoacylase catalytic" evidence="8">
    <location>
        <begin position="44"/>
        <end position="235"/>
    </location>
</feature>
<keyword evidence="3 5" id="KW-0378">Hydrolase</keyword>
<evidence type="ECO:0000256" key="1">
    <source>
        <dbReference type="ARBA" id="ARBA00022503"/>
    </source>
</evidence>
<evidence type="ECO:0000313" key="9">
    <source>
        <dbReference type="EMBL" id="ECI4934413.1"/>
    </source>
</evidence>
<dbReference type="PANTHER" id="PTHR15162:SF7">
    <property type="entry name" value="SUCCINYLGLUTAMATE DESUCCINYLASE"/>
    <property type="match status" value="1"/>
</dbReference>
<keyword evidence="1 5" id="KW-0056">Arginine metabolism</keyword>
<reference evidence="10" key="2">
    <citation type="submission" date="2018-07" db="EMBL/GenBank/DDBJ databases">
        <authorList>
            <consortium name="GenomeTrakr network: Whole genome sequencing for foodborne pathogen traceback"/>
        </authorList>
    </citation>
    <scope>NUCLEOTIDE SEQUENCE</scope>
    <source>
        <strain evidence="10">FDA00001204</strain>
    </source>
</reference>
<evidence type="ECO:0000313" key="11">
    <source>
        <dbReference type="EMBL" id="SQI25178.1"/>
    </source>
</evidence>
<dbReference type="EMBL" id="AAIVIG010000001">
    <property type="protein sequence ID" value="ECI4934413.1"/>
    <property type="molecule type" value="Genomic_DNA"/>
</dbReference>
<dbReference type="Proteomes" id="UP000839688">
    <property type="component" value="Unassembled WGS sequence"/>
</dbReference>
<dbReference type="Proteomes" id="UP000254762">
    <property type="component" value="Unassembled WGS sequence"/>
</dbReference>
<evidence type="ECO:0000259" key="8">
    <source>
        <dbReference type="Pfam" id="PF24827"/>
    </source>
</evidence>
<evidence type="ECO:0000256" key="2">
    <source>
        <dbReference type="ARBA" id="ARBA00022723"/>
    </source>
</evidence>
<dbReference type="GO" id="GO:0016788">
    <property type="term" value="F:hydrolase activity, acting on ester bonds"/>
    <property type="evidence" value="ECO:0007669"/>
    <property type="project" value="UniProtKB-UniRule"/>
</dbReference>
<dbReference type="GO" id="GO:0019545">
    <property type="term" value="P:L-arginine catabolic process to succinate"/>
    <property type="evidence" value="ECO:0007669"/>
    <property type="project" value="UniProtKB-UniRule"/>
</dbReference>
<dbReference type="EC" id="3.5.1.96" evidence="5 6"/>
<comment type="pathway">
    <text evidence="5">Amino-acid degradation; L-arginine degradation via AST pathway; L-glutamate and succinate from L-arginine: step 5/5.</text>
</comment>
<dbReference type="InterPro" id="IPR016681">
    <property type="entry name" value="SuccinylGlu_desuccinylase"/>
</dbReference>
<keyword evidence="2 5" id="KW-0479">Metal-binding</keyword>
<dbReference type="EMBL" id="UGXD01000002">
    <property type="protein sequence ID" value="SUG33607.1"/>
    <property type="molecule type" value="Genomic_DNA"/>
</dbReference>
<dbReference type="PANTHER" id="PTHR15162">
    <property type="entry name" value="ASPARTOACYLASE"/>
    <property type="match status" value="1"/>
</dbReference>
<feature type="active site" evidence="5">
    <location>
        <position position="210"/>
    </location>
</feature>
<gene>
    <name evidence="5 11" type="primary">astE</name>
    <name evidence="10" type="ORF">AHX45_04315</name>
    <name evidence="9" type="ORF">DSQ81_00720</name>
    <name evidence="12" type="ORF">NCTC7304_03090</name>
    <name evidence="11" type="ORF">NCTC7307_03216</name>
</gene>
<dbReference type="InterPro" id="IPR007036">
    <property type="entry name" value="Aste_AspA_hybrid_dom"/>
</dbReference>
<comment type="cofactor">
    <cofactor evidence="5">
        <name>Zn(2+)</name>
        <dbReference type="ChEBI" id="CHEBI:29105"/>
    </cofactor>
    <text evidence="5">Binds 1 zinc ion per subunit.</text>
</comment>
<dbReference type="InterPro" id="IPR055438">
    <property type="entry name" value="AstE_AspA_cat"/>
</dbReference>
<feature type="binding site" evidence="5">
    <location>
        <position position="53"/>
    </location>
    <ligand>
        <name>Zn(2+)</name>
        <dbReference type="ChEBI" id="CHEBI:29105"/>
    </ligand>
</feature>
<dbReference type="Pfam" id="PF04952">
    <property type="entry name" value="AstE_AspA_hybrid"/>
    <property type="match status" value="1"/>
</dbReference>
<reference evidence="9" key="3">
    <citation type="submission" date="2018-07" db="EMBL/GenBank/DDBJ databases">
        <authorList>
            <person name="Ashton P.M."/>
            <person name="Dallman T."/>
            <person name="Nair S."/>
            <person name="De Pinna E."/>
            <person name="Peters T."/>
            <person name="Grant K."/>
        </authorList>
    </citation>
    <scope>NUCLEOTIDE SEQUENCE [LARGE SCALE GENOMIC DNA]</scope>
    <source>
        <strain evidence="9">475813</strain>
    </source>
</reference>
<evidence type="ECO:0000256" key="6">
    <source>
        <dbReference type="NCBIfam" id="TIGR03242"/>
    </source>
</evidence>
<keyword evidence="13" id="KW-1185">Reference proteome</keyword>